<dbReference type="Gene3D" id="1.10.1670.10">
    <property type="entry name" value="Helix-hairpin-Helix base-excision DNA repair enzymes (C-terminal)"/>
    <property type="match status" value="1"/>
</dbReference>
<comment type="catalytic activity">
    <reaction evidence="1">
        <text>Hydrolyzes free adenine bases from 7,8-dihydro-8-oxoguanine:adenine mismatched double-stranded DNA, leaving an apurinic site.</text>
        <dbReference type="EC" id="3.2.2.31"/>
    </reaction>
</comment>
<evidence type="ECO:0000256" key="13">
    <source>
        <dbReference type="ARBA" id="ARBA00022801"/>
    </source>
</evidence>
<feature type="transmembrane region" description="Helical" evidence="22">
    <location>
        <begin position="801"/>
        <end position="821"/>
    </location>
</feature>
<evidence type="ECO:0000256" key="8">
    <source>
        <dbReference type="ARBA" id="ARBA00022448"/>
    </source>
</evidence>
<dbReference type="PANTHER" id="PTHR43029:SF15">
    <property type="entry name" value="AMMONIUM TRANSPORTER"/>
    <property type="match status" value="1"/>
</dbReference>
<keyword evidence="24" id="KW-0456">Lyase</keyword>
<comment type="similarity">
    <text evidence="4">Belongs to the ammonia transporter channel (TC 1.A.11.2) family.</text>
</comment>
<reference evidence="25" key="1">
    <citation type="submission" date="2018-05" db="EMBL/GenBank/DDBJ databases">
        <title>Draft genome sequence of Stemphylium lycopersici strain CIDEFI 213.</title>
        <authorList>
            <person name="Medina R."/>
            <person name="Franco M.E.E."/>
            <person name="Lucentini C.G."/>
            <person name="Saparrat M.C.N."/>
            <person name="Balatti P.A."/>
        </authorList>
    </citation>
    <scope>NUCLEOTIDE SEQUENCE [LARGE SCALE GENOMIC DNA]</scope>
    <source>
        <strain evidence="25">CIDEFI 213</strain>
    </source>
</reference>
<feature type="compositionally biased region" description="Basic and acidic residues" evidence="21">
    <location>
        <begin position="960"/>
        <end position="972"/>
    </location>
</feature>
<dbReference type="InterPro" id="IPR001905">
    <property type="entry name" value="Ammonium_transpt"/>
</dbReference>
<dbReference type="SUPFAM" id="SSF111352">
    <property type="entry name" value="Ammonium transporter"/>
    <property type="match status" value="1"/>
</dbReference>
<evidence type="ECO:0000256" key="21">
    <source>
        <dbReference type="SAM" id="MobiDB-lite"/>
    </source>
</evidence>
<organism evidence="24 25">
    <name type="scientific">Stemphylium lycopersici</name>
    <name type="common">Tomato gray leaf spot disease fungus</name>
    <name type="synonym">Thyrospora lycopersici</name>
    <dbReference type="NCBI Taxonomy" id="183478"/>
    <lineage>
        <taxon>Eukaryota</taxon>
        <taxon>Fungi</taxon>
        <taxon>Dikarya</taxon>
        <taxon>Ascomycota</taxon>
        <taxon>Pezizomycotina</taxon>
        <taxon>Dothideomycetes</taxon>
        <taxon>Pleosporomycetidae</taxon>
        <taxon>Pleosporales</taxon>
        <taxon>Pleosporineae</taxon>
        <taxon>Pleosporaceae</taxon>
        <taxon>Stemphylium</taxon>
    </lineage>
</organism>
<gene>
    <name evidence="24" type="ORF">DDE83_003267</name>
</gene>
<dbReference type="GO" id="GO:0051539">
    <property type="term" value="F:4 iron, 4 sulfur cluster binding"/>
    <property type="evidence" value="ECO:0007669"/>
    <property type="project" value="UniProtKB-KW"/>
</dbReference>
<dbReference type="GO" id="GO:0005886">
    <property type="term" value="C:plasma membrane"/>
    <property type="evidence" value="ECO:0007669"/>
    <property type="project" value="TreeGrafter"/>
</dbReference>
<dbReference type="Pfam" id="PF00730">
    <property type="entry name" value="HhH-GPD"/>
    <property type="match status" value="1"/>
</dbReference>
<feature type="transmembrane region" description="Helical" evidence="22">
    <location>
        <begin position="744"/>
        <end position="764"/>
    </location>
</feature>
<evidence type="ECO:0000256" key="12">
    <source>
        <dbReference type="ARBA" id="ARBA00022763"/>
    </source>
</evidence>
<accession>A0A364N8B4</accession>
<evidence type="ECO:0000256" key="1">
    <source>
        <dbReference type="ARBA" id="ARBA00000843"/>
    </source>
</evidence>
<keyword evidence="15" id="KW-0408">Iron</keyword>
<evidence type="ECO:0000256" key="9">
    <source>
        <dbReference type="ARBA" id="ARBA00022485"/>
    </source>
</evidence>
<feature type="transmembrane region" description="Helical" evidence="22">
    <location>
        <begin position="551"/>
        <end position="573"/>
    </location>
</feature>
<dbReference type="GO" id="GO:0016829">
    <property type="term" value="F:lyase activity"/>
    <property type="evidence" value="ECO:0007669"/>
    <property type="project" value="UniProtKB-KW"/>
</dbReference>
<evidence type="ECO:0000256" key="14">
    <source>
        <dbReference type="ARBA" id="ARBA00022989"/>
    </source>
</evidence>
<dbReference type="InterPro" id="IPR024041">
    <property type="entry name" value="NH4_transpt_AmtB-like_dom"/>
</dbReference>
<dbReference type="Proteomes" id="UP000249619">
    <property type="component" value="Unassembled WGS sequence"/>
</dbReference>
<dbReference type="Gene3D" id="1.10.340.30">
    <property type="entry name" value="Hypothetical protein, domain 2"/>
    <property type="match status" value="1"/>
</dbReference>
<dbReference type="Gene3D" id="1.10.3430.10">
    <property type="entry name" value="Ammonium transporter AmtB like domains"/>
    <property type="match status" value="1"/>
</dbReference>
<feature type="transmembrane region" description="Helical" evidence="22">
    <location>
        <begin position="776"/>
        <end position="795"/>
    </location>
</feature>
<dbReference type="OrthoDB" id="534912at2759"/>
<evidence type="ECO:0000256" key="20">
    <source>
        <dbReference type="ARBA" id="ARBA00023295"/>
    </source>
</evidence>
<comment type="caution">
    <text evidence="24">The sequence shown here is derived from an EMBL/GenBank/DDBJ whole genome shotgun (WGS) entry which is preliminary data.</text>
</comment>
<comment type="subcellular location">
    <subcellularLocation>
        <location evidence="3">Membrane</location>
        <topology evidence="3">Multi-pass membrane protein</topology>
    </subcellularLocation>
</comment>
<feature type="transmembrane region" description="Helical" evidence="22">
    <location>
        <begin position="638"/>
        <end position="655"/>
    </location>
</feature>
<dbReference type="GO" id="GO:0046872">
    <property type="term" value="F:metal ion binding"/>
    <property type="evidence" value="ECO:0007669"/>
    <property type="project" value="UniProtKB-KW"/>
</dbReference>
<dbReference type="GO" id="GO:0006285">
    <property type="term" value="P:base-excision repair, AP site formation"/>
    <property type="evidence" value="ECO:0007669"/>
    <property type="project" value="UniProtKB-ARBA"/>
</dbReference>
<feature type="region of interest" description="Disordered" evidence="21">
    <location>
        <begin position="945"/>
        <end position="972"/>
    </location>
</feature>
<feature type="region of interest" description="Disordered" evidence="21">
    <location>
        <begin position="452"/>
        <end position="496"/>
    </location>
</feature>
<keyword evidence="17 22" id="KW-0472">Membrane</keyword>
<dbReference type="Pfam" id="PF00909">
    <property type="entry name" value="Ammonium_transp"/>
    <property type="match status" value="1"/>
</dbReference>
<evidence type="ECO:0000313" key="25">
    <source>
        <dbReference type="Proteomes" id="UP000249619"/>
    </source>
</evidence>
<name>A0A364N8B4_STELY</name>
<comment type="cofactor">
    <cofactor evidence="2">
        <name>[4Fe-4S] cluster</name>
        <dbReference type="ChEBI" id="CHEBI:49883"/>
    </cofactor>
</comment>
<proteinExistence type="inferred from homology"/>
<keyword evidence="12" id="KW-0227">DNA damage</keyword>
<dbReference type="InterPro" id="IPR023170">
    <property type="entry name" value="HhH_base_excis_C"/>
</dbReference>
<dbReference type="PANTHER" id="PTHR43029">
    <property type="entry name" value="AMMONIUM TRANSPORTER MEP2"/>
    <property type="match status" value="1"/>
</dbReference>
<evidence type="ECO:0000256" key="6">
    <source>
        <dbReference type="ARBA" id="ARBA00012045"/>
    </source>
</evidence>
<keyword evidence="10 22" id="KW-0812">Transmembrane</keyword>
<evidence type="ECO:0000256" key="11">
    <source>
        <dbReference type="ARBA" id="ARBA00022723"/>
    </source>
</evidence>
<dbReference type="CDD" id="cd00056">
    <property type="entry name" value="ENDO3c"/>
    <property type="match status" value="1"/>
</dbReference>
<evidence type="ECO:0000256" key="7">
    <source>
        <dbReference type="ARBA" id="ARBA00022023"/>
    </source>
</evidence>
<keyword evidence="19" id="KW-0234">DNA repair</keyword>
<evidence type="ECO:0000256" key="10">
    <source>
        <dbReference type="ARBA" id="ARBA00022692"/>
    </source>
</evidence>
<feature type="domain" description="HhH-GPD" evidence="23">
    <location>
        <begin position="102"/>
        <end position="265"/>
    </location>
</feature>
<evidence type="ECO:0000256" key="3">
    <source>
        <dbReference type="ARBA" id="ARBA00004141"/>
    </source>
</evidence>
<feature type="transmembrane region" description="Helical" evidence="22">
    <location>
        <begin position="519"/>
        <end position="539"/>
    </location>
</feature>
<dbReference type="InterPro" id="IPR003651">
    <property type="entry name" value="Endonuclease3_FeS-loop_motif"/>
</dbReference>
<feature type="transmembrane region" description="Helical" evidence="22">
    <location>
        <begin position="878"/>
        <end position="903"/>
    </location>
</feature>
<keyword evidence="9" id="KW-0004">4Fe-4S</keyword>
<feature type="transmembrane region" description="Helical" evidence="22">
    <location>
        <begin position="833"/>
        <end position="858"/>
    </location>
</feature>
<keyword evidence="18" id="KW-0924">Ammonia transport</keyword>
<dbReference type="InterPro" id="IPR018047">
    <property type="entry name" value="Ammonium_transpt_CS"/>
</dbReference>
<keyword evidence="13" id="KW-0378">Hydrolase</keyword>
<dbReference type="GO" id="GO:0008519">
    <property type="term" value="F:ammonium channel activity"/>
    <property type="evidence" value="ECO:0007669"/>
    <property type="project" value="InterPro"/>
</dbReference>
<evidence type="ECO:0000256" key="19">
    <source>
        <dbReference type="ARBA" id="ARBA00023204"/>
    </source>
</evidence>
<feature type="region of interest" description="Disordered" evidence="21">
    <location>
        <begin position="320"/>
        <end position="387"/>
    </location>
</feature>
<comment type="similarity">
    <text evidence="5">Belongs to the Nth/MutY family.</text>
</comment>
<evidence type="ECO:0000256" key="15">
    <source>
        <dbReference type="ARBA" id="ARBA00023004"/>
    </source>
</evidence>
<protein>
    <recommendedName>
        <fullName evidence="7">Adenine DNA glycosylase</fullName>
        <ecNumber evidence="6">3.2.2.31</ecNumber>
    </recommendedName>
</protein>
<dbReference type="SMART" id="SM00525">
    <property type="entry name" value="FES"/>
    <property type="match status" value="1"/>
</dbReference>
<evidence type="ECO:0000256" key="2">
    <source>
        <dbReference type="ARBA" id="ARBA00001966"/>
    </source>
</evidence>
<feature type="transmembrane region" description="Helical" evidence="22">
    <location>
        <begin position="675"/>
        <end position="693"/>
    </location>
</feature>
<sequence length="972" mass="104803">MAPRKKVTAAKPSKASITAPSTPLAVALPPSRVHSTSYHYPLLLSDRSACDGLLKWFDGVAETRSMPWRKTWINPAEFEGREAELKRVLSKRAYEVWVSEVMLQQTRVSTVIPYFNNWIGKWPTVEDLAAANHDDVLSVWKGLGYYSRATRLHEGAKKMTSAPSSSGTIPSGAVELQEVPGIGRYTAGAVSSIAFGEPEPVLDGNVARVLSRQLGLYMDVKDKKATDVLWDVADQLIKFAADYPDTKTSAVPGLWNQALMELGSTVCTPRPRCDECPVQATCRAYSEGKALSEKRQAPTVVADIEDACTLCDPLDTEDLATIPEDATTDDPPRASKKRKAATKQTNTISHYFAVGTPKSTADTETDLESADSPPAEEESKKRKTPAPAAELKPILSYCSLFPMKVAKKKAAEEDCAVCMIELYLSDGSSKWLIEQRPSKGRSLIVSQQAIPAEPAPGIPKDASAAQDERPANTSVGAGMATPPAPTPITEWPSYADDPNGGDVMTTDLNALYDKGDLCWMLVSTVLCWQITPAIGFLYAGMSRRKSALTMLFQSLFCACAAGLQFWVYGYSLYQSHTSNPFLGNLSKAGLHNTLASPSLANADIPDILYACFGFTFVTATAMILAGAMLERGRLGPSMLFLMCWTTFVYYVLAHAEWNPSGWLFQLGVLDFAGSGPVHIASGFGALAWALMLGKRLDPNRESLHARIPHFRPHSPFLVALGTVFIWFGWFAFNGASTANLSLRSIYIACNTNLAACAGGLAWVLLEYLFSAQHPKFSILGFCSGIISGLVGITPACGFVPIQTAPAIGALTSAAAFFTVRYKHVFGVDEGLDIFAIHGVGGVVGDILTGFFAAPYVPAMDGVSNAYAGGWWNRNWVQMGYQLAAATTCAVWSFVISIILLFLIDKIPGCHIRASEEDELKGLDGVYFADVEDLMVLNGFGPVGGDDQGRAGSASGSGTRSHLDVPVETAKRD</sequence>
<dbReference type="InterPro" id="IPR003265">
    <property type="entry name" value="HhH-GPD_domain"/>
</dbReference>
<dbReference type="InterPro" id="IPR029020">
    <property type="entry name" value="Ammonium/urea_transptr"/>
</dbReference>
<evidence type="ECO:0000259" key="23">
    <source>
        <dbReference type="SMART" id="SM00478"/>
    </source>
</evidence>
<evidence type="ECO:0000256" key="22">
    <source>
        <dbReference type="SAM" id="Phobius"/>
    </source>
</evidence>
<dbReference type="SMART" id="SM00478">
    <property type="entry name" value="ENDO3c"/>
    <property type="match status" value="1"/>
</dbReference>
<evidence type="ECO:0000256" key="17">
    <source>
        <dbReference type="ARBA" id="ARBA00023136"/>
    </source>
</evidence>
<dbReference type="FunFam" id="1.10.3430.10:FF:000011">
    <property type="entry name" value="Ammonium transporter"/>
    <property type="match status" value="1"/>
</dbReference>
<keyword evidence="11" id="KW-0479">Metal-binding</keyword>
<feature type="transmembrane region" description="Helical" evidence="22">
    <location>
        <begin position="714"/>
        <end position="732"/>
    </location>
</feature>
<dbReference type="AlphaFoldDB" id="A0A364N8B4"/>
<dbReference type="EMBL" id="QGDH01000036">
    <property type="protein sequence ID" value="RAR13403.1"/>
    <property type="molecule type" value="Genomic_DNA"/>
</dbReference>
<keyword evidence="8" id="KW-0813">Transport</keyword>
<dbReference type="NCBIfam" id="TIGR00836">
    <property type="entry name" value="amt"/>
    <property type="match status" value="1"/>
</dbReference>
<dbReference type="SUPFAM" id="SSF48150">
    <property type="entry name" value="DNA-glycosylase"/>
    <property type="match status" value="1"/>
</dbReference>
<keyword evidence="25" id="KW-1185">Reference proteome</keyword>
<feature type="compositionally biased region" description="Low complexity" evidence="21">
    <location>
        <begin position="949"/>
        <end position="959"/>
    </location>
</feature>
<dbReference type="EC" id="3.2.2.31" evidence="6"/>
<evidence type="ECO:0000256" key="5">
    <source>
        <dbReference type="ARBA" id="ARBA00008343"/>
    </source>
</evidence>
<keyword evidence="20" id="KW-0326">Glycosidase</keyword>
<feature type="transmembrane region" description="Helical" evidence="22">
    <location>
        <begin position="607"/>
        <end position="626"/>
    </location>
</feature>
<dbReference type="GO" id="GO:0000701">
    <property type="term" value="F:purine-specific mismatch base pair DNA N-glycosylase activity"/>
    <property type="evidence" value="ECO:0007669"/>
    <property type="project" value="UniProtKB-EC"/>
</dbReference>
<dbReference type="PROSITE" id="PS01219">
    <property type="entry name" value="AMMONIUM_TRANSP"/>
    <property type="match status" value="1"/>
</dbReference>
<evidence type="ECO:0000256" key="4">
    <source>
        <dbReference type="ARBA" id="ARBA00005887"/>
    </source>
</evidence>
<evidence type="ECO:0000256" key="18">
    <source>
        <dbReference type="ARBA" id="ARBA00023177"/>
    </source>
</evidence>
<dbReference type="FunFam" id="1.10.340.30:FF:000002">
    <property type="entry name" value="Adenine DNA glycosylase"/>
    <property type="match status" value="1"/>
</dbReference>
<keyword evidence="14 22" id="KW-1133">Transmembrane helix</keyword>
<keyword evidence="16" id="KW-0411">Iron-sulfur</keyword>
<evidence type="ECO:0000313" key="24">
    <source>
        <dbReference type="EMBL" id="RAR13403.1"/>
    </source>
</evidence>
<dbReference type="GO" id="GO:0000702">
    <property type="term" value="F:oxidized base lesion DNA N-glycosylase activity"/>
    <property type="evidence" value="ECO:0007669"/>
    <property type="project" value="UniProtKB-ARBA"/>
</dbReference>
<dbReference type="InterPro" id="IPR011257">
    <property type="entry name" value="DNA_glycosylase"/>
</dbReference>
<evidence type="ECO:0000256" key="16">
    <source>
        <dbReference type="ARBA" id="ARBA00023014"/>
    </source>
</evidence>